<proteinExistence type="predicted"/>
<dbReference type="Proteomes" id="UP001070176">
    <property type="component" value="Unassembled WGS sequence"/>
</dbReference>
<protein>
    <submittedName>
        <fullName evidence="2">DUF4836 family protein</fullName>
    </submittedName>
</protein>
<reference evidence="2" key="1">
    <citation type="submission" date="2022-10" db="EMBL/GenBank/DDBJ databases">
        <title>Chryseobacterium sp. nov., a novel bacterial species.</title>
        <authorList>
            <person name="Cao Y."/>
        </authorList>
    </citation>
    <scope>NUCLEOTIDE SEQUENCE</scope>
    <source>
        <strain evidence="2">KC 927</strain>
    </source>
</reference>
<keyword evidence="1" id="KW-0732">Signal</keyword>
<organism evidence="2 3">
    <name type="scientific">Chryseobacterium luquanense</name>
    <dbReference type="NCBI Taxonomy" id="2983766"/>
    <lineage>
        <taxon>Bacteria</taxon>
        <taxon>Pseudomonadati</taxon>
        <taxon>Bacteroidota</taxon>
        <taxon>Flavobacteriia</taxon>
        <taxon>Flavobacteriales</taxon>
        <taxon>Weeksellaceae</taxon>
        <taxon>Chryseobacterium group</taxon>
        <taxon>Chryseobacterium</taxon>
    </lineage>
</organism>
<evidence type="ECO:0000313" key="2">
    <source>
        <dbReference type="EMBL" id="MCX8534537.1"/>
    </source>
</evidence>
<comment type="caution">
    <text evidence="2">The sequence shown here is derived from an EMBL/GenBank/DDBJ whole genome shotgun (WGS) entry which is preliminary data.</text>
</comment>
<feature type="signal peptide" evidence="1">
    <location>
        <begin position="1"/>
        <end position="25"/>
    </location>
</feature>
<sequence>MKNTLMKSLFYVFAFVILLSCNSNKNDDVLKYTTDTTLGLSRINLNSISEKIPVEKILKEKKNLENEGKLFLQLVSKPKESGIDVDKPFYLMVEAGKSTNSEPDVKAVFWISDKAKFQKSMSDLTKSKITIDKKDFIFADGKLTGSIKGDIAVMANENSMRGYTKYNPSQFTEKYFTDFWARKGTSNKVIIDQVNESLVSEKDISGWMNLGAVASYVSKGYIETLAVNKLIKDSGLGFDFSFDKGKVEVDMKTFFNSDMKKVVEKYYNKNNVNYDLVKNVELDNAKSFSIGYFSLDFMKYLIKEAGFEATVNHYLASTNTTLEDITTTFTGDYAYLESKPNPADSSDYGYYNNKKAMVLGFNPKKKGILTSLLQGPLGESKKYTIVDNQIIFSDDQSINAQFQAKKAAKNSKLNKKSGITSYSWSDGSDYNRKEAAPAKVVEISNESKENAGNLVSKSVITLDKKDENALYYFIMND</sequence>
<accession>A0ABT3Y8Q1</accession>
<dbReference type="PROSITE" id="PS51257">
    <property type="entry name" value="PROKAR_LIPOPROTEIN"/>
    <property type="match status" value="1"/>
</dbReference>
<feature type="chain" id="PRO_5046821847" evidence="1">
    <location>
        <begin position="26"/>
        <end position="477"/>
    </location>
</feature>
<evidence type="ECO:0000313" key="3">
    <source>
        <dbReference type="Proteomes" id="UP001070176"/>
    </source>
</evidence>
<dbReference type="RefSeq" id="WP_267282977.1">
    <property type="nucleotide sequence ID" value="NZ_JAOVZV010000026.1"/>
</dbReference>
<evidence type="ECO:0000256" key="1">
    <source>
        <dbReference type="SAM" id="SignalP"/>
    </source>
</evidence>
<name>A0ABT3Y8Q1_9FLAO</name>
<gene>
    <name evidence="2" type="ORF">OEA66_19485</name>
</gene>
<keyword evidence="3" id="KW-1185">Reference proteome</keyword>
<dbReference type="EMBL" id="JAOVZV010000026">
    <property type="protein sequence ID" value="MCX8534537.1"/>
    <property type="molecule type" value="Genomic_DNA"/>
</dbReference>